<dbReference type="EMBL" id="BQNB010013298">
    <property type="protein sequence ID" value="GJT14255.1"/>
    <property type="molecule type" value="Genomic_DNA"/>
</dbReference>
<organism evidence="3 4">
    <name type="scientific">Tanacetum coccineum</name>
    <dbReference type="NCBI Taxonomy" id="301880"/>
    <lineage>
        <taxon>Eukaryota</taxon>
        <taxon>Viridiplantae</taxon>
        <taxon>Streptophyta</taxon>
        <taxon>Embryophyta</taxon>
        <taxon>Tracheophyta</taxon>
        <taxon>Spermatophyta</taxon>
        <taxon>Magnoliopsida</taxon>
        <taxon>eudicotyledons</taxon>
        <taxon>Gunneridae</taxon>
        <taxon>Pentapetalae</taxon>
        <taxon>asterids</taxon>
        <taxon>campanulids</taxon>
        <taxon>Asterales</taxon>
        <taxon>Asteraceae</taxon>
        <taxon>Asteroideae</taxon>
        <taxon>Anthemideae</taxon>
        <taxon>Anthemidinae</taxon>
        <taxon>Tanacetum</taxon>
    </lineage>
</organism>
<dbReference type="InterPro" id="IPR043502">
    <property type="entry name" value="DNA/RNA_pol_sf"/>
</dbReference>
<dbReference type="SUPFAM" id="SSF56672">
    <property type="entry name" value="DNA/RNA polymerases"/>
    <property type="match status" value="1"/>
</dbReference>
<accession>A0ABQ5BHH7</accession>
<evidence type="ECO:0000313" key="3">
    <source>
        <dbReference type="EMBL" id="GJT14255.1"/>
    </source>
</evidence>
<comment type="caution">
    <text evidence="3">The sequence shown here is derived from an EMBL/GenBank/DDBJ whole genome shotgun (WGS) entry which is preliminary data.</text>
</comment>
<feature type="non-terminal residue" evidence="3">
    <location>
        <position position="1"/>
    </location>
</feature>
<gene>
    <name evidence="3" type="ORF">Tco_0861297</name>
</gene>
<reference evidence="3" key="2">
    <citation type="submission" date="2022-01" db="EMBL/GenBank/DDBJ databases">
        <authorList>
            <person name="Yamashiro T."/>
            <person name="Shiraishi A."/>
            <person name="Satake H."/>
            <person name="Nakayama K."/>
        </authorList>
    </citation>
    <scope>NUCLEOTIDE SEQUENCE</scope>
</reference>
<protein>
    <submittedName>
        <fullName evidence="3">RNA-directed DNA polymerase, eukaryota</fullName>
    </submittedName>
</protein>
<proteinExistence type="predicted"/>
<reference evidence="3" key="1">
    <citation type="journal article" date="2022" name="Int. J. Mol. Sci.">
        <title>Draft Genome of Tanacetum Coccineum: Genomic Comparison of Closely Related Tanacetum-Family Plants.</title>
        <authorList>
            <person name="Yamashiro T."/>
            <person name="Shiraishi A."/>
            <person name="Nakayama K."/>
            <person name="Satake H."/>
        </authorList>
    </citation>
    <scope>NUCLEOTIDE SEQUENCE</scope>
</reference>
<evidence type="ECO:0000259" key="2">
    <source>
        <dbReference type="PROSITE" id="PS50878"/>
    </source>
</evidence>
<feature type="domain" description="Reverse transcriptase" evidence="2">
    <location>
        <begin position="627"/>
        <end position="885"/>
    </location>
</feature>
<dbReference type="InterPro" id="IPR036691">
    <property type="entry name" value="Endo/exonu/phosph_ase_sf"/>
</dbReference>
<dbReference type="Pfam" id="PF00078">
    <property type="entry name" value="RVT_1"/>
    <property type="match status" value="1"/>
</dbReference>
<feature type="compositionally biased region" description="Basic and acidic residues" evidence="1">
    <location>
        <begin position="62"/>
        <end position="79"/>
    </location>
</feature>
<dbReference type="Gene3D" id="3.60.10.10">
    <property type="entry name" value="Endonuclease/exonuclease/phosphatase"/>
    <property type="match status" value="1"/>
</dbReference>
<keyword evidence="3" id="KW-0548">Nucleotidyltransferase</keyword>
<dbReference type="PANTHER" id="PTHR33116:SF77">
    <property type="entry name" value="RNA-DIRECTED DNA POLYMERASE"/>
    <property type="match status" value="1"/>
</dbReference>
<dbReference type="Proteomes" id="UP001151760">
    <property type="component" value="Unassembled WGS sequence"/>
</dbReference>
<dbReference type="PANTHER" id="PTHR33116">
    <property type="entry name" value="REVERSE TRANSCRIPTASE ZINC-BINDING DOMAIN-CONTAINING PROTEIN-RELATED-RELATED"/>
    <property type="match status" value="1"/>
</dbReference>
<dbReference type="GO" id="GO:0003964">
    <property type="term" value="F:RNA-directed DNA polymerase activity"/>
    <property type="evidence" value="ECO:0007669"/>
    <property type="project" value="UniProtKB-KW"/>
</dbReference>
<dbReference type="InterPro" id="IPR000477">
    <property type="entry name" value="RT_dom"/>
</dbReference>
<sequence>IEDSSNSTFGRKRLCIITKHPTSILETFKIIVKGRVFMVRAKELFMWNPLFLDVKEKVYTSENDSVHEEKNKDSQFHSNEDEEEEGEFISSEVEEVAETIFGEASAASPKLFPTEQVSDDPFGINLLLNQKKTEVENKDPSESLSHPPGFTPLGPEEVNIRNQPHREDGDFMSFGSSSKISVKVMNNSHVDQKVDSYHSVGPSMVNKGGSVLGVLEDVIKVGQAMGYTMEGCEKDFVSIIGNQGADLEKVSHMDVKFMWGNSNYDFVYSESLGSSGGILCIWEESFFKKEYVTVSGHFVAIYGSWNPNKVKILLVVIYAPQDPKYRRLLWDYISIMLSRWNGEVILMGDFNKGYSFTWSHPSANKMSKLDRFLVSEGAISLFPSITALCLDRHLSDHRPILLHEVRLDFGPVPFRLYHSWFGLAGFDEMVTQSWNSLSYPDKNGMIRFKKKLQELKKIIRTWIKDNNKQRVCTKRSISEEMRDIDKILDTGGVSESLLCICNSLKCQLHDIKALEAMDSIQKSKVKWVVEGDENTKFFHGIINKKRTQLAVRGVFNDGGWLTDPILVKKLSRDQVADMERVVSRDEIRLAVWDYGENKSPGPDGFTFEFFRKYWNCIGSDFCDAVDHFFVNGSFSKGCNSSFVALIPKVTDAKFVKDYRPISLIGCVYKVVTKIMAKRLAMVINDIVSDTQSAFVANRHILDGPFILNELLQWCKRKKKKLMFFKVDFPKAYDSVRWDFLIDVLEAFGFGSTWCKWVRGNFCHAKGSILVNGSPSSEFQFQCGLKQGDPLSPFLFILVMESLHLSVCRAVNDRLFTGIRLHDSISLSHFMRMMPCLLASVGVQHHVVVDMANSIGCSVMQNKFRYLGVMVGECMSRSKPWDDVVAKLKAHLSKWKAKTLSIGGRLILLKSVLGASPLYNMSLFKVPKGVLKEMESIRNNFFKGANLSEKKITWVAWDKVLASKKKGGLGVASFYGLNRALCPMRILSGFELSKQYMNRGFDFLAKCSKRVGNGSNTQFWLDNWIGGNSFCQAFPRLFALETNRNISVEEKMAADVESSFRRHVRGGVEMVQLNDLVSILDTVLLSPYPDRWVYSLSTDGTFSVKDTRSSIDDMFLPSHNVPTRWVKGVPIKINVFFWKARRDCLPTRLNLFKRGVTLDSVLYGGRLFGSIVLRFRNGFRGSQIFGFHLKSRVYLKESLWLLGGLFGVSGIA</sequence>
<dbReference type="SUPFAM" id="SSF56219">
    <property type="entry name" value="DNase I-like"/>
    <property type="match status" value="1"/>
</dbReference>
<dbReference type="PROSITE" id="PS50878">
    <property type="entry name" value="RT_POL"/>
    <property type="match status" value="1"/>
</dbReference>
<name>A0ABQ5BHH7_9ASTR</name>
<evidence type="ECO:0000313" key="4">
    <source>
        <dbReference type="Proteomes" id="UP001151760"/>
    </source>
</evidence>
<keyword evidence="3" id="KW-0695">RNA-directed DNA polymerase</keyword>
<dbReference type="CDD" id="cd01650">
    <property type="entry name" value="RT_nLTR_like"/>
    <property type="match status" value="1"/>
</dbReference>
<feature type="region of interest" description="Disordered" evidence="1">
    <location>
        <begin position="134"/>
        <end position="155"/>
    </location>
</feature>
<keyword evidence="3" id="KW-0808">Transferase</keyword>
<feature type="compositionally biased region" description="Acidic residues" evidence="1">
    <location>
        <begin position="80"/>
        <end position="89"/>
    </location>
</feature>
<evidence type="ECO:0000256" key="1">
    <source>
        <dbReference type="SAM" id="MobiDB-lite"/>
    </source>
</evidence>
<keyword evidence="4" id="KW-1185">Reference proteome</keyword>
<feature type="region of interest" description="Disordered" evidence="1">
    <location>
        <begin position="62"/>
        <end position="89"/>
    </location>
</feature>